<name>A0A4Y2GIB2_ARAVE</name>
<proteinExistence type="predicted"/>
<organism evidence="3 4">
    <name type="scientific">Araneus ventricosus</name>
    <name type="common">Orbweaver spider</name>
    <name type="synonym">Epeira ventricosa</name>
    <dbReference type="NCBI Taxonomy" id="182803"/>
    <lineage>
        <taxon>Eukaryota</taxon>
        <taxon>Metazoa</taxon>
        <taxon>Ecdysozoa</taxon>
        <taxon>Arthropoda</taxon>
        <taxon>Chelicerata</taxon>
        <taxon>Arachnida</taxon>
        <taxon>Araneae</taxon>
        <taxon>Araneomorphae</taxon>
        <taxon>Entelegynae</taxon>
        <taxon>Araneoidea</taxon>
        <taxon>Araneidae</taxon>
        <taxon>Araneus</taxon>
    </lineage>
</organism>
<evidence type="ECO:0000313" key="3">
    <source>
        <dbReference type="EMBL" id="GBM52278.1"/>
    </source>
</evidence>
<accession>A0A4Y2GIB2</accession>
<dbReference type="EMBL" id="BGPR01001372">
    <property type="protein sequence ID" value="GBM52278.1"/>
    <property type="molecule type" value="Genomic_DNA"/>
</dbReference>
<feature type="compositionally biased region" description="Polar residues" evidence="2">
    <location>
        <begin position="524"/>
        <end position="538"/>
    </location>
</feature>
<keyword evidence="4" id="KW-1185">Reference proteome</keyword>
<feature type="compositionally biased region" description="Basic and acidic residues" evidence="2">
    <location>
        <begin position="285"/>
        <end position="313"/>
    </location>
</feature>
<feature type="compositionally biased region" description="Basic and acidic residues" evidence="2">
    <location>
        <begin position="320"/>
        <end position="329"/>
    </location>
</feature>
<feature type="compositionally biased region" description="Polar residues" evidence="2">
    <location>
        <begin position="22"/>
        <end position="35"/>
    </location>
</feature>
<feature type="compositionally biased region" description="Basic and acidic residues" evidence="2">
    <location>
        <begin position="36"/>
        <end position="65"/>
    </location>
</feature>
<reference evidence="3 4" key="1">
    <citation type="journal article" date="2019" name="Sci. Rep.">
        <title>Orb-weaving spider Araneus ventricosus genome elucidates the spidroin gene catalogue.</title>
        <authorList>
            <person name="Kono N."/>
            <person name="Nakamura H."/>
            <person name="Ohtoshi R."/>
            <person name="Moran D.A.P."/>
            <person name="Shinohara A."/>
            <person name="Yoshida Y."/>
            <person name="Fujiwara M."/>
            <person name="Mori M."/>
            <person name="Tomita M."/>
            <person name="Arakawa K."/>
        </authorList>
    </citation>
    <scope>NUCLEOTIDE SEQUENCE [LARGE SCALE GENOMIC DNA]</scope>
</reference>
<evidence type="ECO:0000256" key="1">
    <source>
        <dbReference type="SAM" id="Coils"/>
    </source>
</evidence>
<feature type="compositionally biased region" description="Basic and acidic residues" evidence="2">
    <location>
        <begin position="83"/>
        <end position="99"/>
    </location>
</feature>
<feature type="compositionally biased region" description="Basic and acidic residues" evidence="2">
    <location>
        <begin position="344"/>
        <end position="357"/>
    </location>
</feature>
<gene>
    <name evidence="3" type="ORF">AVEN_51714_1</name>
</gene>
<feature type="region of interest" description="Disordered" evidence="2">
    <location>
        <begin position="524"/>
        <end position="589"/>
    </location>
</feature>
<feature type="region of interest" description="Disordered" evidence="2">
    <location>
        <begin position="285"/>
        <end position="361"/>
    </location>
</feature>
<dbReference type="Proteomes" id="UP000499080">
    <property type="component" value="Unassembled WGS sequence"/>
</dbReference>
<feature type="region of interest" description="Disordered" evidence="2">
    <location>
        <begin position="1"/>
        <end position="123"/>
    </location>
</feature>
<dbReference type="AlphaFoldDB" id="A0A4Y2GIB2"/>
<evidence type="ECO:0000256" key="2">
    <source>
        <dbReference type="SAM" id="MobiDB-lite"/>
    </source>
</evidence>
<sequence>MMKRGGGRDRGRGRSRGRGNASADSGTQATGSSTKNESKSKQEKKLAKNVTEEQKRKMKEVEKSKVSPSAMSTRAKAAKQKKKTDVDCEKPICDKKDVDTLAGNASSEQELGGKEPKAIPEAPTDVLKVESLVATDSVELKELPSKPGHSTDKAFLACASPLPAKIYASSRLSELLQETKQQKIDELKRNLDPIASKVLQVLSLENEKQATETNSEVDVSLPMLLYSKETDKRELSMDLKASKVKEECSSESEKKIAEAKLYEDHFMPMLQCSQDIDKRKLSLDLKTSKAQHEQSSEHENKVADKKFEVDESKPMLQYSKDTDEQKLNSELEALEVQQESSSENESKIDESKTDGKEPMLQCSKDIDERKLNLDQKTSKVQQEVTETKFEVDESTSLLQDSNLTDIKERIQNLDLNASNTKQDISSENQKKLNESETEAHEEIINLRRDVNLCFEFDTLGNKKVLVDNKDQYTADEKQKITFNIGDGNVKLSFIDNKVCIFTQKGEIECSLRKNQVVLSLTDSTIRSESSEGPSANELSHSKDTEVGKDRGSTSITGATNKGSLPPPEEMQHDSGFKNVHTSTLKPDSSLVPRSVTHELLQNITDNFLSSLNASCNNFESDFIKCLNQRNKDTNKE</sequence>
<feature type="compositionally biased region" description="Polar residues" evidence="2">
    <location>
        <begin position="552"/>
        <end position="562"/>
    </location>
</feature>
<feature type="compositionally biased region" description="Basic and acidic residues" evidence="2">
    <location>
        <begin position="539"/>
        <end position="551"/>
    </location>
</feature>
<feature type="compositionally biased region" description="Basic and acidic residues" evidence="2">
    <location>
        <begin position="1"/>
        <end position="12"/>
    </location>
</feature>
<protein>
    <submittedName>
        <fullName evidence="3">Uncharacterized protein</fullName>
    </submittedName>
</protein>
<feature type="coiled-coil region" evidence="1">
    <location>
        <begin position="403"/>
        <end position="430"/>
    </location>
</feature>
<evidence type="ECO:0000313" key="4">
    <source>
        <dbReference type="Proteomes" id="UP000499080"/>
    </source>
</evidence>
<keyword evidence="1" id="KW-0175">Coiled coil</keyword>
<comment type="caution">
    <text evidence="3">The sequence shown here is derived from an EMBL/GenBank/DDBJ whole genome shotgun (WGS) entry which is preliminary data.</text>
</comment>